<reference key="2">
    <citation type="submission" date="2011-04" db="EMBL/GenBank/DDBJ databases">
        <title>Complete sequence of chromosome of Haliscomenobacter hydrossis DSM 1100.</title>
        <authorList>
            <consortium name="US DOE Joint Genome Institute (JGI-PGF)"/>
            <person name="Lucas S."/>
            <person name="Han J."/>
            <person name="Lapidus A."/>
            <person name="Bruce D."/>
            <person name="Goodwin L."/>
            <person name="Pitluck S."/>
            <person name="Peters L."/>
            <person name="Kyrpides N."/>
            <person name="Mavromatis K."/>
            <person name="Ivanova N."/>
            <person name="Ovchinnikova G."/>
            <person name="Pagani I."/>
            <person name="Daligault H."/>
            <person name="Detter J.C."/>
            <person name="Han C."/>
            <person name="Land M."/>
            <person name="Hauser L."/>
            <person name="Markowitz V."/>
            <person name="Cheng J.-F."/>
            <person name="Hugenholtz P."/>
            <person name="Woyke T."/>
            <person name="Wu D."/>
            <person name="Verbarg S."/>
            <person name="Frueling A."/>
            <person name="Brambilla E."/>
            <person name="Klenk H.-P."/>
            <person name="Eisen J.A."/>
        </authorList>
    </citation>
    <scope>NUCLEOTIDE SEQUENCE</scope>
    <source>
        <strain>DSM 1100</strain>
    </source>
</reference>
<dbReference type="STRING" id="760192.Halhy_2717"/>
<dbReference type="eggNOG" id="COG0457">
    <property type="taxonomic scope" value="Bacteria"/>
</dbReference>
<dbReference type="EMBL" id="CP002691">
    <property type="protein sequence ID" value="AEE50585.1"/>
    <property type="molecule type" value="Genomic_DNA"/>
</dbReference>
<dbReference type="HOGENOM" id="CLU_307505_0_0_10"/>
<dbReference type="Gene3D" id="1.25.40.10">
    <property type="entry name" value="Tetratricopeptide repeat domain"/>
    <property type="match status" value="1"/>
</dbReference>
<evidence type="ECO:0000259" key="1">
    <source>
        <dbReference type="Pfam" id="PF12770"/>
    </source>
</evidence>
<feature type="domain" description="CHAT" evidence="1">
    <location>
        <begin position="683"/>
        <end position="958"/>
    </location>
</feature>
<evidence type="ECO:0000313" key="3">
    <source>
        <dbReference type="Proteomes" id="UP000008461"/>
    </source>
</evidence>
<organism evidence="2 3">
    <name type="scientific">Haliscomenobacter hydrossis (strain ATCC 27775 / DSM 1100 / LMG 10767 / O)</name>
    <dbReference type="NCBI Taxonomy" id="760192"/>
    <lineage>
        <taxon>Bacteria</taxon>
        <taxon>Pseudomonadati</taxon>
        <taxon>Bacteroidota</taxon>
        <taxon>Saprospiria</taxon>
        <taxon>Saprospirales</taxon>
        <taxon>Haliscomenobacteraceae</taxon>
        <taxon>Haliscomenobacter</taxon>
    </lineage>
</organism>
<dbReference type="AlphaFoldDB" id="F4L0Y1"/>
<dbReference type="Pfam" id="PF12770">
    <property type="entry name" value="CHAT"/>
    <property type="match status" value="1"/>
</dbReference>
<dbReference type="eggNOG" id="COG4995">
    <property type="taxonomic scope" value="Bacteria"/>
</dbReference>
<accession>F4L0Y1</accession>
<dbReference type="InterPro" id="IPR011990">
    <property type="entry name" value="TPR-like_helical_dom_sf"/>
</dbReference>
<dbReference type="InterPro" id="IPR024983">
    <property type="entry name" value="CHAT_dom"/>
</dbReference>
<dbReference type="PANTHER" id="PTHR10098">
    <property type="entry name" value="RAPSYN-RELATED"/>
    <property type="match status" value="1"/>
</dbReference>
<dbReference type="InterPro" id="IPR019734">
    <property type="entry name" value="TPR_rpt"/>
</dbReference>
<evidence type="ECO:0000313" key="2">
    <source>
        <dbReference type="EMBL" id="AEE50585.1"/>
    </source>
</evidence>
<dbReference type="Proteomes" id="UP000008461">
    <property type="component" value="Chromosome"/>
</dbReference>
<sequence>MRRLHFFGLWVLVGILSIYGCREKIPSWSNLIKDHAHTSELNASFQEAFSLRYKRDYPAAARAFETGLKDNTIGQSTQIDVLNQLGFIYLEMSDTTAAIPLLDKLAKLESDFNSFQRADYWYNLGVLNLQRIKPDEAKKNLEDALRMYEAKYPRGHLRIALTNTKLALHQVDFGLKAPEVNNSIRTAFSSFYFANDQDSTLFPYAEEVNYLMAQYYRMVPRDYGAGLNHCQLVEKLIARAPWKDTALLARSLGVKGLFLKKKGRYHEADSTIKKGLQLLQKQGKNSIFIQEMYRFLMANAAGRANVDTETKAQGEKLYFFYLTEFRAHQKSTNQSEIYIQTDELYAYYCFYRLDEKKQDCLEATELFLKKIKRDMPIYRYYNEEAYNFLTSLEIKNKNYDKALTHQLTSFKTEIDAVKAGKINNWSDAIKPANANLRVNPFFAFSGAGKIYLAKFNKENKVEDLAFALKLFEIADDMMSLGLTMNEEGVLSYHQEMGDDIYTVALEAAHLAYTLSDRHPDVLVKEKILDLAFRFIERQKSYILFREDLFFDPNTQYFISKIKEVATDITTLREDSTNMNSILSLVKANFEYDRLLNKLFKRSIENFKQKIPKVTEIRSRLKKDEVLVQYKVFKDQVYVLSIGKKQVYFDTVGHIAKLQKYVAQFEKLVSSENQHQFNYAGLDSARVVYDLLIKPIEKTFPSKNAVLIVIPDRFLTDLPFDALPIQLDTTVKDWRNVKYLLLKHYVVYAPSWKIWQQNRYARVSSSAYRAAFFSYTTKEGQIPALALEGAKAEKDALADFAQVKVFKNGTCTAAKFRQCAYRFKILHFCLHGESNPLKLDANQIFFQINNDQKIDPLSGSQISNLDLRGKWAIISACETGIGQTNSEGTYSLSRAFLQAGCAFTISSLWEINDKSTTDILVNFYKQLEPNDCPWIELAKAKRQFVEMHNYPPYNWSGLIPTI</sequence>
<dbReference type="OrthoDB" id="9771112at2"/>
<dbReference type="SMART" id="SM00028">
    <property type="entry name" value="TPR"/>
    <property type="match status" value="3"/>
</dbReference>
<proteinExistence type="predicted"/>
<dbReference type="SUPFAM" id="SSF48452">
    <property type="entry name" value="TPR-like"/>
    <property type="match status" value="1"/>
</dbReference>
<dbReference type="PANTHER" id="PTHR10098:SF108">
    <property type="entry name" value="TETRATRICOPEPTIDE REPEAT PROTEIN 28"/>
    <property type="match status" value="1"/>
</dbReference>
<keyword evidence="3" id="KW-1185">Reference proteome</keyword>
<reference evidence="2 3" key="1">
    <citation type="journal article" date="2011" name="Stand. Genomic Sci.">
        <title>Complete genome sequence of Haliscomenobacter hydrossis type strain (O).</title>
        <authorList>
            <consortium name="US DOE Joint Genome Institute (JGI-PGF)"/>
            <person name="Daligault H."/>
            <person name="Lapidus A."/>
            <person name="Zeytun A."/>
            <person name="Nolan M."/>
            <person name="Lucas S."/>
            <person name="Del Rio T.G."/>
            <person name="Tice H."/>
            <person name="Cheng J.F."/>
            <person name="Tapia R."/>
            <person name="Han C."/>
            <person name="Goodwin L."/>
            <person name="Pitluck S."/>
            <person name="Liolios K."/>
            <person name="Pagani I."/>
            <person name="Ivanova N."/>
            <person name="Huntemann M."/>
            <person name="Mavromatis K."/>
            <person name="Mikhailova N."/>
            <person name="Pati A."/>
            <person name="Chen A."/>
            <person name="Palaniappan K."/>
            <person name="Land M."/>
            <person name="Hauser L."/>
            <person name="Brambilla E.M."/>
            <person name="Rohde M."/>
            <person name="Verbarg S."/>
            <person name="Goker M."/>
            <person name="Bristow J."/>
            <person name="Eisen J.A."/>
            <person name="Markowitz V."/>
            <person name="Hugenholtz P."/>
            <person name="Kyrpides N.C."/>
            <person name="Klenk H.P."/>
            <person name="Woyke T."/>
        </authorList>
    </citation>
    <scope>NUCLEOTIDE SEQUENCE [LARGE SCALE GENOMIC DNA]</scope>
    <source>
        <strain evidence="3">ATCC 27775 / DSM 1100 / LMG 10767 / O</strain>
    </source>
</reference>
<dbReference type="KEGG" id="hhy:Halhy_2717"/>
<gene>
    <name evidence="2" type="ordered locus">Halhy_2717</name>
</gene>
<protein>
    <submittedName>
        <fullName evidence="2">Tetratricopeptide TPR_1 repeat-containing protein</fullName>
    </submittedName>
</protein>
<dbReference type="PROSITE" id="PS51257">
    <property type="entry name" value="PROKAR_LIPOPROTEIN"/>
    <property type="match status" value="1"/>
</dbReference>
<name>F4L0Y1_HALH1</name>